<keyword evidence="2" id="KW-0547">Nucleotide-binding</keyword>
<dbReference type="RefSeq" id="WP_013672911.1">
    <property type="nucleotide sequence ID" value="NZ_BAABKS010000022.1"/>
</dbReference>
<evidence type="ECO:0000259" key="4">
    <source>
        <dbReference type="Pfam" id="PF00582"/>
    </source>
</evidence>
<dbReference type="InterPro" id="IPR014729">
    <property type="entry name" value="Rossmann-like_a/b/a_fold"/>
</dbReference>
<gene>
    <name evidence="5" type="ORF">ACFQ34_15575</name>
</gene>
<dbReference type="Proteomes" id="UP001597182">
    <property type="component" value="Unassembled WGS sequence"/>
</dbReference>
<feature type="domain" description="UspA" evidence="4">
    <location>
        <begin position="158"/>
        <end position="289"/>
    </location>
</feature>
<comment type="similarity">
    <text evidence="1">Belongs to the universal stress protein A family.</text>
</comment>
<dbReference type="PANTHER" id="PTHR46268">
    <property type="entry name" value="STRESS RESPONSE PROTEIN NHAX"/>
    <property type="match status" value="1"/>
</dbReference>
<feature type="domain" description="UspA" evidence="4">
    <location>
        <begin position="12"/>
        <end position="145"/>
    </location>
</feature>
<dbReference type="PANTHER" id="PTHR46268:SF27">
    <property type="entry name" value="UNIVERSAL STRESS PROTEIN RV2623"/>
    <property type="match status" value="1"/>
</dbReference>
<protein>
    <submittedName>
        <fullName evidence="5">Universal stress protein</fullName>
    </submittedName>
</protein>
<evidence type="ECO:0000313" key="5">
    <source>
        <dbReference type="EMBL" id="MFD1234710.1"/>
    </source>
</evidence>
<accession>A0ABW3VK39</accession>
<dbReference type="Pfam" id="PF00582">
    <property type="entry name" value="Usp"/>
    <property type="match status" value="2"/>
</dbReference>
<sequence>MAGSEASPHGERSVVVGVDGSRHCLDAAVWAAREADRRGLRLRLVEVVEWQGVVAGHPEAVRAAAQVRSELRSIARRDVDRTAAHVDALLPDMPVSAEVCDGVPVDVLGEASEHAALLAIGRPVGGWGGTLLGVALAGRSACPLVFVNELPDAGPDDPVVVGVDGSPDSDAALEVAFAEARDRNVYLRVLHAWSDVPLDACADPAVEFGDFASGVRASVYERVAPYARRHPDVEVRHSTTRDHPERALRELSANAHLVVIGAGGRSGGLGLGQVSRRIVTTARCPVMVVGPRMRAGATAPAPEDVRVAD</sequence>
<reference evidence="6" key="1">
    <citation type="journal article" date="2019" name="Int. J. Syst. Evol. Microbiol.">
        <title>The Global Catalogue of Microorganisms (GCM) 10K type strain sequencing project: providing services to taxonomists for standard genome sequencing and annotation.</title>
        <authorList>
            <consortium name="The Broad Institute Genomics Platform"/>
            <consortium name="The Broad Institute Genome Sequencing Center for Infectious Disease"/>
            <person name="Wu L."/>
            <person name="Ma J."/>
        </authorList>
    </citation>
    <scope>NUCLEOTIDE SEQUENCE [LARGE SCALE GENOMIC DNA]</scope>
    <source>
        <strain evidence="6">CCUG 49018</strain>
    </source>
</reference>
<evidence type="ECO:0000256" key="3">
    <source>
        <dbReference type="ARBA" id="ARBA00022840"/>
    </source>
</evidence>
<proteinExistence type="inferred from homology"/>
<evidence type="ECO:0000313" key="6">
    <source>
        <dbReference type="Proteomes" id="UP001597182"/>
    </source>
</evidence>
<comment type="caution">
    <text evidence="5">The sequence shown here is derived from an EMBL/GenBank/DDBJ whole genome shotgun (WGS) entry which is preliminary data.</text>
</comment>
<dbReference type="PRINTS" id="PR01438">
    <property type="entry name" value="UNVRSLSTRESS"/>
</dbReference>
<keyword evidence="6" id="KW-1185">Reference proteome</keyword>
<name>A0ABW3VK39_9PSEU</name>
<evidence type="ECO:0000256" key="1">
    <source>
        <dbReference type="ARBA" id="ARBA00008791"/>
    </source>
</evidence>
<dbReference type="EMBL" id="JBHTMB010000140">
    <property type="protein sequence ID" value="MFD1234710.1"/>
    <property type="molecule type" value="Genomic_DNA"/>
</dbReference>
<dbReference type="InterPro" id="IPR006015">
    <property type="entry name" value="Universal_stress_UspA"/>
</dbReference>
<organism evidence="5 6">
    <name type="scientific">Pseudonocardia benzenivorans</name>
    <dbReference type="NCBI Taxonomy" id="228005"/>
    <lineage>
        <taxon>Bacteria</taxon>
        <taxon>Bacillati</taxon>
        <taxon>Actinomycetota</taxon>
        <taxon>Actinomycetes</taxon>
        <taxon>Pseudonocardiales</taxon>
        <taxon>Pseudonocardiaceae</taxon>
        <taxon>Pseudonocardia</taxon>
    </lineage>
</organism>
<dbReference type="InterPro" id="IPR006016">
    <property type="entry name" value="UspA"/>
</dbReference>
<evidence type="ECO:0000256" key="2">
    <source>
        <dbReference type="ARBA" id="ARBA00022741"/>
    </source>
</evidence>
<dbReference type="SUPFAM" id="SSF52402">
    <property type="entry name" value="Adenine nucleotide alpha hydrolases-like"/>
    <property type="match status" value="2"/>
</dbReference>
<keyword evidence="3" id="KW-0067">ATP-binding</keyword>
<dbReference type="Gene3D" id="3.40.50.620">
    <property type="entry name" value="HUPs"/>
    <property type="match status" value="2"/>
</dbReference>